<dbReference type="InterPro" id="IPR042219">
    <property type="entry name" value="AAA_lid_11_sf"/>
</dbReference>
<comment type="similarity">
    <text evidence="2">Belongs to the dynein heavy chain family.</text>
</comment>
<dbReference type="InterPro" id="IPR004273">
    <property type="entry name" value="Dynein_heavy_D6_P-loop"/>
</dbReference>
<dbReference type="GO" id="GO:0008569">
    <property type="term" value="F:minus-end-directed microtubule motor activity"/>
    <property type="evidence" value="ECO:0007669"/>
    <property type="project" value="InterPro"/>
</dbReference>
<dbReference type="InterPro" id="IPR027417">
    <property type="entry name" value="P-loop_NTPase"/>
</dbReference>
<evidence type="ECO:0000256" key="4">
    <source>
        <dbReference type="ARBA" id="ARBA00022701"/>
    </source>
</evidence>
<dbReference type="GO" id="GO:0007018">
    <property type="term" value="P:microtubule-based movement"/>
    <property type="evidence" value="ECO:0007669"/>
    <property type="project" value="InterPro"/>
</dbReference>
<dbReference type="Pfam" id="PF12781">
    <property type="entry name" value="AAA_9"/>
    <property type="match status" value="1"/>
</dbReference>
<evidence type="ECO:0000256" key="6">
    <source>
        <dbReference type="ARBA" id="ARBA00022741"/>
    </source>
</evidence>
<name>A0A8C7E0E9_NAJNA</name>
<dbReference type="PANTHER" id="PTHR22878">
    <property type="entry name" value="DYNEIN HEAVY CHAIN 6, AXONEMAL-LIKE-RELATED"/>
    <property type="match status" value="1"/>
</dbReference>
<evidence type="ECO:0000313" key="20">
    <source>
        <dbReference type="Proteomes" id="UP000694559"/>
    </source>
</evidence>
<keyword evidence="12" id="KW-0206">Cytoskeleton</keyword>
<accession>A0A8C7E0E9</accession>
<keyword evidence="8" id="KW-0243">Dynein</keyword>
<dbReference type="GO" id="GO:0045505">
    <property type="term" value="F:dynein intermediate chain binding"/>
    <property type="evidence" value="ECO:0007669"/>
    <property type="project" value="InterPro"/>
</dbReference>
<evidence type="ECO:0000256" key="9">
    <source>
        <dbReference type="ARBA" id="ARBA00023054"/>
    </source>
</evidence>
<dbReference type="AlphaFoldDB" id="A0A8C7E0E9"/>
<dbReference type="InterPro" id="IPR026983">
    <property type="entry name" value="DHC"/>
</dbReference>
<keyword evidence="6" id="KW-0547">Nucleotide-binding</keyword>
<evidence type="ECO:0008006" key="21">
    <source>
        <dbReference type="Google" id="ProtNLM"/>
    </source>
</evidence>
<keyword evidence="13" id="KW-0966">Cell projection</keyword>
<sequence length="896" mass="102306">DLGYLVGDCLLASAFVSYMGPFLSNYRDEMLSHIWMKQVRPTGTSCFLSNPTLVRTWNIQGLPSDDFSTENGIIVTRGNRWPLMIDPQCQATKWIKNMEAKKGLKIIDLQMPDYLRILEMAIQVGAPVLLQNVQEELDPTLAPILNKSVTKVGGRLLIRLGDKEVDYHPDFRFYITTKLPNPHYTPETSSQTTIVNFAVKEQGLEAQLLGIVVRKERPELEEQKDSLVLNIAAGKRKLKELEDEILRLLNEATGSLLDDVQLVNTLQTSKVTATEVTEQLETSEMTEIKIDTAREAYRPCAQRASILFFVLNDMGRIDPMYQFSLDAYIDLFNLSINKSHRSHKLDERIRHLNEYHTYAVYRYTCRGLFERHKLLFSFQMCAKILEMSGTLKMDEYNFFLRGGVVRQMDNPCTSWLSDIYWDNITELDKLTNFHGIMNSFEQYPRDWNLWYTSSKPEKAMLPGVWENSCNQMQRMLVVRSLRPDRVAFCVTAFIVSNLGSQFIEPPVLNMKSVVDDSTTKTPLIFVLSPGVDPTSSLLQLAEQSGMAQHFHALSLGQGQAPIATRNWVFLANCHLSLSWMPQLDKLVEQLQVEEPHPSFRLWLSSSPHPEFPISILQAGIKMTTEPPTGLKANMKRLYQLITDPQFNRCTKPSKYKKLLFALCFFHSVLLERKKFLQLGWNIIYGFNDSDFEVSENLLSLYLDEYEDTPWDALKYLIAGVNYGGHVTDDWDRRPFQLRYSVLFYTYYIPKDGNLSSYKEYISLLPGMDPPEAFGQHPNADVASQITEARTLFETLLSLQPQTTPTGVAGQSREDKVLASLRSPARHGLRCSCHGQRRPRGFSRVQGPTEAGHERQFKEVLSKYFSKGIPAAKGAETPNNTEIQRSYSPGLSRGYTI</sequence>
<dbReference type="OMA" id="RQMDNPC"/>
<dbReference type="Gene3D" id="3.40.50.300">
    <property type="entry name" value="P-loop containing nucleotide triphosphate hydrolases"/>
    <property type="match status" value="2"/>
</dbReference>
<dbReference type="GeneTree" id="ENSGT00940000157623"/>
<keyword evidence="3" id="KW-0963">Cytoplasm</keyword>
<evidence type="ECO:0000256" key="3">
    <source>
        <dbReference type="ARBA" id="ARBA00022490"/>
    </source>
</evidence>
<dbReference type="Gene3D" id="1.10.8.720">
    <property type="entry name" value="Region D6 of dynein motor"/>
    <property type="match status" value="1"/>
</dbReference>
<feature type="domain" description="Dynein heavy chain ATP-binding dynein motor region" evidence="17">
    <location>
        <begin position="55"/>
        <end position="276"/>
    </location>
</feature>
<comment type="subcellular location">
    <subcellularLocation>
        <location evidence="1">Cytoplasm</location>
        <location evidence="1">Cytoskeleton</location>
        <location evidence="1">Cilium axoneme</location>
    </subcellularLocation>
</comment>
<evidence type="ECO:0000256" key="5">
    <source>
        <dbReference type="ARBA" id="ARBA00022737"/>
    </source>
</evidence>
<dbReference type="GO" id="GO:0051959">
    <property type="term" value="F:dynein light intermediate chain binding"/>
    <property type="evidence" value="ECO:0007669"/>
    <property type="project" value="InterPro"/>
</dbReference>
<dbReference type="PANTHER" id="PTHR22878:SF68">
    <property type="entry name" value="DYNEIN HEAVY CHAIN 6, AXONEMAL-LIKE"/>
    <property type="match status" value="1"/>
</dbReference>
<evidence type="ECO:0000259" key="16">
    <source>
        <dbReference type="Pfam" id="PF03028"/>
    </source>
</evidence>
<dbReference type="Pfam" id="PF18198">
    <property type="entry name" value="AAA_lid_11"/>
    <property type="match status" value="1"/>
</dbReference>
<keyword evidence="5" id="KW-0677">Repeat</keyword>
<proteinExistence type="inferred from homology"/>
<feature type="coiled-coil region" evidence="14">
    <location>
        <begin position="224"/>
        <end position="251"/>
    </location>
</feature>
<organism evidence="19 20">
    <name type="scientific">Naja naja</name>
    <name type="common">Indian cobra</name>
    <dbReference type="NCBI Taxonomy" id="35670"/>
    <lineage>
        <taxon>Eukaryota</taxon>
        <taxon>Metazoa</taxon>
        <taxon>Chordata</taxon>
        <taxon>Craniata</taxon>
        <taxon>Vertebrata</taxon>
        <taxon>Euteleostomi</taxon>
        <taxon>Lepidosauria</taxon>
        <taxon>Squamata</taxon>
        <taxon>Bifurcata</taxon>
        <taxon>Unidentata</taxon>
        <taxon>Episquamata</taxon>
        <taxon>Toxicofera</taxon>
        <taxon>Serpentes</taxon>
        <taxon>Colubroidea</taxon>
        <taxon>Elapidae</taxon>
        <taxon>Elapinae</taxon>
        <taxon>Naja</taxon>
    </lineage>
</organism>
<evidence type="ECO:0000313" key="19">
    <source>
        <dbReference type="Ensembl" id="ENSNNAP00000015629.1"/>
    </source>
</evidence>
<dbReference type="OrthoDB" id="10251809at2759"/>
<keyword evidence="20" id="KW-1185">Reference proteome</keyword>
<keyword evidence="11" id="KW-0505">Motor protein</keyword>
<feature type="region of interest" description="Disordered" evidence="15">
    <location>
        <begin position="832"/>
        <end position="852"/>
    </location>
</feature>
<evidence type="ECO:0000256" key="15">
    <source>
        <dbReference type="SAM" id="MobiDB-lite"/>
    </source>
</evidence>
<dbReference type="GO" id="GO:0005874">
    <property type="term" value="C:microtubule"/>
    <property type="evidence" value="ECO:0007669"/>
    <property type="project" value="UniProtKB-KW"/>
</dbReference>
<evidence type="ECO:0000256" key="10">
    <source>
        <dbReference type="ARBA" id="ARBA00023069"/>
    </source>
</evidence>
<dbReference type="Ensembl" id="ENSNNAT00000016393.1">
    <property type="protein sequence ID" value="ENSNNAP00000015629.1"/>
    <property type="gene ID" value="ENSNNAG00000010455.1"/>
</dbReference>
<evidence type="ECO:0000256" key="12">
    <source>
        <dbReference type="ARBA" id="ARBA00023212"/>
    </source>
</evidence>
<evidence type="ECO:0000256" key="1">
    <source>
        <dbReference type="ARBA" id="ARBA00004430"/>
    </source>
</evidence>
<dbReference type="Gene3D" id="6.10.140.1060">
    <property type="match status" value="1"/>
</dbReference>
<dbReference type="Proteomes" id="UP000694559">
    <property type="component" value="Unplaced"/>
</dbReference>
<evidence type="ECO:0000256" key="11">
    <source>
        <dbReference type="ARBA" id="ARBA00023175"/>
    </source>
</evidence>
<dbReference type="InterPro" id="IPR041658">
    <property type="entry name" value="AAA_lid_11"/>
</dbReference>
<reference evidence="19" key="2">
    <citation type="submission" date="2025-09" db="UniProtKB">
        <authorList>
            <consortium name="Ensembl"/>
        </authorList>
    </citation>
    <scope>IDENTIFICATION</scope>
</reference>
<evidence type="ECO:0000256" key="14">
    <source>
        <dbReference type="SAM" id="Coils"/>
    </source>
</evidence>
<feature type="domain" description="Dynein heavy chain region D6 P-loop" evidence="16">
    <location>
        <begin position="519"/>
        <end position="623"/>
    </location>
</feature>
<reference evidence="19" key="1">
    <citation type="submission" date="2025-08" db="UniProtKB">
        <authorList>
            <consortium name="Ensembl"/>
        </authorList>
    </citation>
    <scope>IDENTIFICATION</scope>
</reference>
<dbReference type="FunFam" id="3.40.50.300:FF:000049">
    <property type="entry name" value="Dynein, axonemal, heavy chain 5"/>
    <property type="match status" value="1"/>
</dbReference>
<evidence type="ECO:0000256" key="13">
    <source>
        <dbReference type="ARBA" id="ARBA00023273"/>
    </source>
</evidence>
<evidence type="ECO:0000256" key="8">
    <source>
        <dbReference type="ARBA" id="ARBA00023017"/>
    </source>
</evidence>
<evidence type="ECO:0000259" key="17">
    <source>
        <dbReference type="Pfam" id="PF12781"/>
    </source>
</evidence>
<dbReference type="GO" id="GO:0005524">
    <property type="term" value="F:ATP binding"/>
    <property type="evidence" value="ECO:0007669"/>
    <property type="project" value="UniProtKB-KW"/>
</dbReference>
<keyword evidence="7" id="KW-0067">ATP-binding</keyword>
<protein>
    <recommendedName>
        <fullName evidence="21">Dynein axonemal heavy chain 2</fullName>
    </recommendedName>
</protein>
<keyword evidence="10" id="KW-0969">Cilium</keyword>
<keyword evidence="4" id="KW-0493">Microtubule</keyword>
<dbReference type="Pfam" id="PF03028">
    <property type="entry name" value="Dynein_heavy"/>
    <property type="match status" value="1"/>
</dbReference>
<dbReference type="GO" id="GO:0005930">
    <property type="term" value="C:axoneme"/>
    <property type="evidence" value="ECO:0007669"/>
    <property type="project" value="UniProtKB-SubCell"/>
</dbReference>
<dbReference type="FunFam" id="3.40.50.300:FF:000153">
    <property type="entry name" value="Dynein axonemal heavy chain 1"/>
    <property type="match status" value="1"/>
</dbReference>
<dbReference type="GO" id="GO:0030286">
    <property type="term" value="C:dynein complex"/>
    <property type="evidence" value="ECO:0007669"/>
    <property type="project" value="UniProtKB-KW"/>
</dbReference>
<evidence type="ECO:0000259" key="18">
    <source>
        <dbReference type="Pfam" id="PF18198"/>
    </source>
</evidence>
<evidence type="ECO:0000256" key="7">
    <source>
        <dbReference type="ARBA" id="ARBA00022840"/>
    </source>
</evidence>
<evidence type="ECO:0000256" key="2">
    <source>
        <dbReference type="ARBA" id="ARBA00008887"/>
    </source>
</evidence>
<dbReference type="FunFam" id="1.10.8.1220:FF:000001">
    <property type="entry name" value="Dynein axonemal heavy chain 5"/>
    <property type="match status" value="1"/>
</dbReference>
<dbReference type="GO" id="GO:0031514">
    <property type="term" value="C:motile cilium"/>
    <property type="evidence" value="ECO:0007669"/>
    <property type="project" value="UniProtKB-ARBA"/>
</dbReference>
<dbReference type="InterPro" id="IPR035706">
    <property type="entry name" value="AAA_9"/>
</dbReference>
<feature type="domain" description="Dynein heavy chain AAA lid" evidence="18">
    <location>
        <begin position="655"/>
        <end position="779"/>
    </location>
</feature>
<dbReference type="Gene3D" id="1.10.8.1220">
    <property type="match status" value="1"/>
</dbReference>
<keyword evidence="9 14" id="KW-0175">Coiled coil</keyword>
<dbReference type="Gene3D" id="1.20.920.20">
    <property type="match status" value="1"/>
</dbReference>